<proteinExistence type="predicted"/>
<keyword evidence="3" id="KW-0472">Membrane</keyword>
<dbReference type="Proteomes" id="UP000298138">
    <property type="component" value="Unassembled WGS sequence"/>
</dbReference>
<dbReference type="InParanoid" id="A0A4S2N413"/>
<reference evidence="4 5" key="1">
    <citation type="submission" date="2019-04" db="EMBL/GenBank/DDBJ databases">
        <title>Comparative genomics and transcriptomics to analyze fruiting body development in filamentous ascomycetes.</title>
        <authorList>
            <consortium name="DOE Joint Genome Institute"/>
            <person name="Lutkenhaus R."/>
            <person name="Traeger S."/>
            <person name="Breuer J."/>
            <person name="Kuo A."/>
            <person name="Lipzen A."/>
            <person name="Pangilinan J."/>
            <person name="Dilworth D."/>
            <person name="Sandor L."/>
            <person name="Poggeler S."/>
            <person name="Barry K."/>
            <person name="Grigoriev I.V."/>
            <person name="Nowrousian M."/>
        </authorList>
    </citation>
    <scope>NUCLEOTIDE SEQUENCE [LARGE SCALE GENOMIC DNA]</scope>
    <source>
        <strain evidence="4 5">CBS 389.68</strain>
    </source>
</reference>
<dbReference type="GO" id="GO:0006596">
    <property type="term" value="P:polyamine biosynthetic process"/>
    <property type="evidence" value="ECO:0007669"/>
    <property type="project" value="UniProtKB-KW"/>
</dbReference>
<evidence type="ECO:0000256" key="2">
    <source>
        <dbReference type="SAM" id="MobiDB-lite"/>
    </source>
</evidence>
<dbReference type="GO" id="GO:0008168">
    <property type="term" value="F:methyltransferase activity"/>
    <property type="evidence" value="ECO:0007669"/>
    <property type="project" value="UniProtKB-KW"/>
</dbReference>
<name>A0A4S2N413_9PEZI</name>
<feature type="compositionally biased region" description="Basic residues" evidence="2">
    <location>
        <begin position="1"/>
        <end position="13"/>
    </location>
</feature>
<feature type="transmembrane region" description="Helical" evidence="3">
    <location>
        <begin position="171"/>
        <end position="192"/>
    </location>
</feature>
<gene>
    <name evidence="4" type="ORF">EX30DRAFT_327665</name>
</gene>
<dbReference type="Pfam" id="PF01564">
    <property type="entry name" value="Spermine_synth"/>
    <property type="match status" value="1"/>
</dbReference>
<organism evidence="4 5">
    <name type="scientific">Ascodesmis nigricans</name>
    <dbReference type="NCBI Taxonomy" id="341454"/>
    <lineage>
        <taxon>Eukaryota</taxon>
        <taxon>Fungi</taxon>
        <taxon>Dikarya</taxon>
        <taxon>Ascomycota</taxon>
        <taxon>Pezizomycotina</taxon>
        <taxon>Pezizomycetes</taxon>
        <taxon>Pezizales</taxon>
        <taxon>Ascodesmidaceae</taxon>
        <taxon>Ascodesmis</taxon>
    </lineage>
</organism>
<dbReference type="EMBL" id="ML220113">
    <property type="protein sequence ID" value="TGZ83950.1"/>
    <property type="molecule type" value="Genomic_DNA"/>
</dbReference>
<dbReference type="GO" id="GO:0032259">
    <property type="term" value="P:methylation"/>
    <property type="evidence" value="ECO:0007669"/>
    <property type="project" value="UniProtKB-KW"/>
</dbReference>
<keyword evidence="4" id="KW-0808">Transferase</keyword>
<keyword evidence="5" id="KW-1185">Reference proteome</keyword>
<dbReference type="AlphaFoldDB" id="A0A4S2N413"/>
<feature type="transmembrane region" description="Helical" evidence="3">
    <location>
        <begin position="81"/>
        <end position="103"/>
    </location>
</feature>
<feature type="transmembrane region" description="Helical" evidence="3">
    <location>
        <begin position="110"/>
        <end position="128"/>
    </location>
</feature>
<evidence type="ECO:0000313" key="4">
    <source>
        <dbReference type="EMBL" id="TGZ83950.1"/>
    </source>
</evidence>
<dbReference type="SUPFAM" id="SSF53335">
    <property type="entry name" value="S-adenosyl-L-methionine-dependent methyltransferases"/>
    <property type="match status" value="1"/>
</dbReference>
<evidence type="ECO:0000256" key="3">
    <source>
        <dbReference type="SAM" id="Phobius"/>
    </source>
</evidence>
<dbReference type="PANTHER" id="PTHR43317:SF1">
    <property type="entry name" value="THERMOSPERMINE SYNTHASE ACAULIS5"/>
    <property type="match status" value="1"/>
</dbReference>
<dbReference type="Gene3D" id="3.40.50.150">
    <property type="entry name" value="Vaccinia Virus protein VP39"/>
    <property type="match status" value="1"/>
</dbReference>
<dbReference type="STRING" id="341454.A0A4S2N413"/>
<evidence type="ECO:0000313" key="5">
    <source>
        <dbReference type="Proteomes" id="UP000298138"/>
    </source>
</evidence>
<feature type="transmembrane region" description="Helical" evidence="3">
    <location>
        <begin position="53"/>
        <end position="75"/>
    </location>
</feature>
<feature type="transmembrane region" description="Helical" evidence="3">
    <location>
        <begin position="148"/>
        <end position="164"/>
    </location>
</feature>
<keyword evidence="4" id="KW-0489">Methyltransferase</keyword>
<keyword evidence="3" id="KW-0812">Transmembrane</keyword>
<feature type="compositionally biased region" description="Low complexity" evidence="2">
    <location>
        <begin position="26"/>
        <end position="39"/>
    </location>
</feature>
<feature type="region of interest" description="Disordered" evidence="2">
    <location>
        <begin position="1"/>
        <end position="45"/>
    </location>
</feature>
<dbReference type="PANTHER" id="PTHR43317">
    <property type="entry name" value="THERMOSPERMINE SYNTHASE ACAULIS5"/>
    <property type="match status" value="1"/>
</dbReference>
<evidence type="ECO:0000256" key="1">
    <source>
        <dbReference type="ARBA" id="ARBA00023115"/>
    </source>
</evidence>
<dbReference type="InterPro" id="IPR029063">
    <property type="entry name" value="SAM-dependent_MTases_sf"/>
</dbReference>
<dbReference type="OrthoDB" id="2016285at2759"/>
<accession>A0A4S2N413</accession>
<keyword evidence="3" id="KW-1133">Transmembrane helix</keyword>
<sequence>MPPKRKRTPKVKAKASPSPPPPPRPSAARSASSRPARAPLTTDTDRSKRQLRALAYIIIAAITSHTSVLSLSPVYGGTPSSLYHVQILSVLFVLAWFTQTLVLKSWKPPSYLLPIMAIYTPAVLRYSAQWSSKLGAVYGPIVTEAITLYPLFTLTILSAASVALENSTNVFLDSILGIAPLGFFFHHLQAVLPGYIGPLIGSTWFLTRCGLWHAIGALFTLANLLSPSRLPSRHLTSILISFLVPGLLYNSNQNTMCTLTPAINATLADYNHTLIARKESLTGYISVLDNTDINYRVLRCDHSLLGGEWQQPPKGYSWPADKDFREPVYAVFVIMEAVRLIDPPPKGDDNHNHKALAIGLGIGTSVDALIRHGIETDIVELDPVVYEYAQDYFFLSKNHTAYLEDATEFVARETEKRVARYDYVLHDVFTGGAVPAGLFTREFLMGLERMMADDGVIAINWAGDLNALESQMVVRTMQSVFKGCRSFREYAEKAEGQKEDEDFINMVTFCTTPRNPSTRLTFRAPRQEDLLNSLTRKQMLMPKHEVDLDTIFAKSTNQGEVTLLTKANTGLLKKWQRNGAVGHWGLIRTVVPGRVWEEY</sequence>
<dbReference type="NCBIfam" id="NF037959">
    <property type="entry name" value="MFS_SpdSyn"/>
    <property type="match status" value="1"/>
</dbReference>
<keyword evidence="1" id="KW-0620">Polyamine biosynthesis</keyword>
<protein>
    <submittedName>
        <fullName evidence="4">S-adenosyl-L-methionine-dependent methyltransferase</fullName>
    </submittedName>
</protein>